<sequence>MKLFTIFSLLVIFLSFNQQILAISPQGQDYDLKFTLARKLRFIQETNNVVKEETKSYVLQNKQEEEALSGKVHKKGGDEAVVHVKKGTWQEWKEGMGDNSQFFTMDYTHVRRRRPIHNRFTPAAHDVAP</sequence>
<organism evidence="1 2">
    <name type="scientific">Catharanthus roseus</name>
    <name type="common">Madagascar periwinkle</name>
    <name type="synonym">Vinca rosea</name>
    <dbReference type="NCBI Taxonomy" id="4058"/>
    <lineage>
        <taxon>Eukaryota</taxon>
        <taxon>Viridiplantae</taxon>
        <taxon>Streptophyta</taxon>
        <taxon>Embryophyta</taxon>
        <taxon>Tracheophyta</taxon>
        <taxon>Spermatophyta</taxon>
        <taxon>Magnoliopsida</taxon>
        <taxon>eudicotyledons</taxon>
        <taxon>Gunneridae</taxon>
        <taxon>Pentapetalae</taxon>
        <taxon>asterids</taxon>
        <taxon>lamiids</taxon>
        <taxon>Gentianales</taxon>
        <taxon>Apocynaceae</taxon>
        <taxon>Rauvolfioideae</taxon>
        <taxon>Vinceae</taxon>
        <taxon>Catharanthinae</taxon>
        <taxon>Catharanthus</taxon>
    </lineage>
</organism>
<protein>
    <submittedName>
        <fullName evidence="1">Uncharacterized protein</fullName>
    </submittedName>
</protein>
<proteinExistence type="predicted"/>
<reference evidence="2" key="1">
    <citation type="journal article" date="2023" name="Nat. Plants">
        <title>Single-cell RNA sequencing provides a high-resolution roadmap for understanding the multicellular compartmentation of specialized metabolism.</title>
        <authorList>
            <person name="Sun S."/>
            <person name="Shen X."/>
            <person name="Li Y."/>
            <person name="Li Y."/>
            <person name="Wang S."/>
            <person name="Li R."/>
            <person name="Zhang H."/>
            <person name="Shen G."/>
            <person name="Guo B."/>
            <person name="Wei J."/>
            <person name="Xu J."/>
            <person name="St-Pierre B."/>
            <person name="Chen S."/>
            <person name="Sun C."/>
        </authorList>
    </citation>
    <scope>NUCLEOTIDE SEQUENCE [LARGE SCALE GENOMIC DNA]</scope>
</reference>
<gene>
    <name evidence="1" type="ORF">M9H77_09760</name>
</gene>
<dbReference type="EMBL" id="CM044702">
    <property type="protein sequence ID" value="KAI5678810.1"/>
    <property type="molecule type" value="Genomic_DNA"/>
</dbReference>
<evidence type="ECO:0000313" key="1">
    <source>
        <dbReference type="EMBL" id="KAI5678810.1"/>
    </source>
</evidence>
<keyword evidence="2" id="KW-1185">Reference proteome</keyword>
<comment type="caution">
    <text evidence="1">The sequence shown here is derived from an EMBL/GenBank/DDBJ whole genome shotgun (WGS) entry which is preliminary data.</text>
</comment>
<name>A0ACC0C1P8_CATRO</name>
<evidence type="ECO:0000313" key="2">
    <source>
        <dbReference type="Proteomes" id="UP001060085"/>
    </source>
</evidence>
<dbReference type="Proteomes" id="UP001060085">
    <property type="component" value="Linkage Group LG02"/>
</dbReference>
<accession>A0ACC0C1P8</accession>